<feature type="signal peptide" evidence="1">
    <location>
        <begin position="1"/>
        <end position="23"/>
    </location>
</feature>
<evidence type="ECO:0000313" key="4">
    <source>
        <dbReference type="Proteomes" id="UP000295221"/>
    </source>
</evidence>
<sequence>MNKRTLWFIPVMILLLASCASLRKGTSRFDTSQSIYVQEEIQPARIEVKEEPVVSEPAVVVREERVTNIEHTGPDYRYYVIIGSFRVLDNARNFRTDLARQQFNPVILENEEGLYRVSVAAYNDEFEARSRISQIRRNYQQYSDVWLLIRRR</sequence>
<dbReference type="InterPro" id="IPR036680">
    <property type="entry name" value="SPOR-like_sf"/>
</dbReference>
<reference evidence="3 4" key="1">
    <citation type="submission" date="2019-03" db="EMBL/GenBank/DDBJ databases">
        <title>Genomic Encyclopedia of Type Strains, Phase IV (KMG-IV): sequencing the most valuable type-strain genomes for metagenomic binning, comparative biology and taxonomic classification.</title>
        <authorList>
            <person name="Goeker M."/>
        </authorList>
    </citation>
    <scope>NUCLEOTIDE SEQUENCE [LARGE SCALE GENOMIC DNA]</scope>
    <source>
        <strain evidence="3 4">DSM 24179</strain>
    </source>
</reference>
<dbReference type="PROSITE" id="PS51724">
    <property type="entry name" value="SPOR"/>
    <property type="match status" value="1"/>
</dbReference>
<protein>
    <submittedName>
        <fullName evidence="3">Sporulation related protein</fullName>
    </submittedName>
</protein>
<feature type="domain" description="SPOR" evidence="2">
    <location>
        <begin position="72"/>
        <end position="149"/>
    </location>
</feature>
<dbReference type="InterPro" id="IPR007730">
    <property type="entry name" value="SPOR-like_dom"/>
</dbReference>
<proteinExistence type="predicted"/>
<dbReference type="GO" id="GO:0042834">
    <property type="term" value="F:peptidoglycan binding"/>
    <property type="evidence" value="ECO:0007669"/>
    <property type="project" value="InterPro"/>
</dbReference>
<dbReference type="AlphaFoldDB" id="A0A4R2GFF9"/>
<dbReference type="Gene3D" id="3.30.70.1070">
    <property type="entry name" value="Sporulation related repeat"/>
    <property type="match status" value="1"/>
</dbReference>
<dbReference type="Proteomes" id="UP000295221">
    <property type="component" value="Unassembled WGS sequence"/>
</dbReference>
<evidence type="ECO:0000259" key="2">
    <source>
        <dbReference type="PROSITE" id="PS51724"/>
    </source>
</evidence>
<feature type="chain" id="PRO_5020990941" evidence="1">
    <location>
        <begin position="24"/>
        <end position="152"/>
    </location>
</feature>
<dbReference type="EMBL" id="SLWK01000011">
    <property type="protein sequence ID" value="TCO06917.1"/>
    <property type="molecule type" value="Genomic_DNA"/>
</dbReference>
<name>A0A4R2GFF9_9BACT</name>
<dbReference type="SUPFAM" id="SSF110997">
    <property type="entry name" value="Sporulation related repeat"/>
    <property type="match status" value="1"/>
</dbReference>
<dbReference type="PROSITE" id="PS51257">
    <property type="entry name" value="PROKAR_LIPOPROTEIN"/>
    <property type="match status" value="1"/>
</dbReference>
<keyword evidence="1" id="KW-0732">Signal</keyword>
<accession>A0A4R2GFF9</accession>
<evidence type="ECO:0000313" key="3">
    <source>
        <dbReference type="EMBL" id="TCO06917.1"/>
    </source>
</evidence>
<organism evidence="3 4">
    <name type="scientific">Natronoflexus pectinivorans</name>
    <dbReference type="NCBI Taxonomy" id="682526"/>
    <lineage>
        <taxon>Bacteria</taxon>
        <taxon>Pseudomonadati</taxon>
        <taxon>Bacteroidota</taxon>
        <taxon>Bacteroidia</taxon>
        <taxon>Marinilabiliales</taxon>
        <taxon>Marinilabiliaceae</taxon>
        <taxon>Natronoflexus</taxon>
    </lineage>
</organism>
<gene>
    <name evidence="3" type="ORF">EV194_11133</name>
</gene>
<dbReference type="Pfam" id="PF05036">
    <property type="entry name" value="SPOR"/>
    <property type="match status" value="1"/>
</dbReference>
<comment type="caution">
    <text evidence="3">The sequence shown here is derived from an EMBL/GenBank/DDBJ whole genome shotgun (WGS) entry which is preliminary data.</text>
</comment>
<dbReference type="OrthoDB" id="1123218at2"/>
<keyword evidence="4" id="KW-1185">Reference proteome</keyword>
<dbReference type="RefSeq" id="WP_132434513.1">
    <property type="nucleotide sequence ID" value="NZ_SLWK01000011.1"/>
</dbReference>
<evidence type="ECO:0000256" key="1">
    <source>
        <dbReference type="SAM" id="SignalP"/>
    </source>
</evidence>